<comment type="pathway">
    <text evidence="1">Cofactor biosynthesis; NAD(+) biosynthesis.</text>
</comment>
<evidence type="ECO:0000313" key="9">
    <source>
        <dbReference type="EMBL" id="PIZ92457.1"/>
    </source>
</evidence>
<accession>A0A2M7V229</accession>
<gene>
    <name evidence="9" type="primary">nadE</name>
    <name evidence="9" type="ORF">COX83_04210</name>
</gene>
<dbReference type="SUPFAM" id="SSF52402">
    <property type="entry name" value="Adenine nucleotide alpha hydrolases-like"/>
    <property type="match status" value="1"/>
</dbReference>
<keyword evidence="3 6" id="KW-0547">Nucleotide-binding</keyword>
<dbReference type="PANTHER" id="PTHR23090">
    <property type="entry name" value="NH 3 /GLUTAMINE-DEPENDENT NAD + SYNTHETASE"/>
    <property type="match status" value="1"/>
</dbReference>
<comment type="similarity">
    <text evidence="6">Belongs to the NAD synthetase family.</text>
</comment>
<evidence type="ECO:0000256" key="4">
    <source>
        <dbReference type="ARBA" id="ARBA00022840"/>
    </source>
</evidence>
<dbReference type="EMBL" id="PFPI01000059">
    <property type="protein sequence ID" value="PIZ92457.1"/>
    <property type="molecule type" value="Genomic_DNA"/>
</dbReference>
<dbReference type="NCBIfam" id="TIGR00552">
    <property type="entry name" value="nadE"/>
    <property type="match status" value="1"/>
</dbReference>
<comment type="catalytic activity">
    <reaction evidence="7">
        <text>deamido-NAD(+) + NH4(+) + ATP = AMP + diphosphate + NAD(+) + H(+)</text>
        <dbReference type="Rhea" id="RHEA:21188"/>
        <dbReference type="ChEBI" id="CHEBI:15378"/>
        <dbReference type="ChEBI" id="CHEBI:28938"/>
        <dbReference type="ChEBI" id="CHEBI:30616"/>
        <dbReference type="ChEBI" id="CHEBI:33019"/>
        <dbReference type="ChEBI" id="CHEBI:57540"/>
        <dbReference type="ChEBI" id="CHEBI:58437"/>
        <dbReference type="ChEBI" id="CHEBI:456215"/>
        <dbReference type="EC" id="6.3.1.5"/>
    </reaction>
</comment>
<comment type="caution">
    <text evidence="9">The sequence shown here is derived from an EMBL/GenBank/DDBJ whole genome shotgun (WGS) entry which is preliminary data.</text>
</comment>
<keyword evidence="5 6" id="KW-0520">NAD</keyword>
<keyword evidence="4 6" id="KW-0067">ATP-binding</keyword>
<evidence type="ECO:0000259" key="8">
    <source>
        <dbReference type="Pfam" id="PF02540"/>
    </source>
</evidence>
<dbReference type="GO" id="GO:0009435">
    <property type="term" value="P:NAD+ biosynthetic process"/>
    <property type="evidence" value="ECO:0007669"/>
    <property type="project" value="UniProtKB-UniPathway"/>
</dbReference>
<dbReference type="GO" id="GO:0003952">
    <property type="term" value="F:NAD+ synthase (glutamine-hydrolyzing) activity"/>
    <property type="evidence" value="ECO:0007669"/>
    <property type="project" value="InterPro"/>
</dbReference>
<dbReference type="PANTHER" id="PTHR23090:SF9">
    <property type="entry name" value="GLUTAMINE-DEPENDENT NAD(+) SYNTHETASE"/>
    <property type="match status" value="1"/>
</dbReference>
<evidence type="ECO:0000256" key="6">
    <source>
        <dbReference type="RuleBase" id="RU003811"/>
    </source>
</evidence>
<evidence type="ECO:0000256" key="1">
    <source>
        <dbReference type="ARBA" id="ARBA00004790"/>
    </source>
</evidence>
<dbReference type="InterPro" id="IPR003694">
    <property type="entry name" value="NAD_synthase"/>
</dbReference>
<evidence type="ECO:0000256" key="3">
    <source>
        <dbReference type="ARBA" id="ARBA00022741"/>
    </source>
</evidence>
<name>A0A2M7V229_9BACT</name>
<dbReference type="GO" id="GO:0008795">
    <property type="term" value="F:NAD+ synthase activity"/>
    <property type="evidence" value="ECO:0007669"/>
    <property type="project" value="UniProtKB-EC"/>
</dbReference>
<dbReference type="Pfam" id="PF02540">
    <property type="entry name" value="NAD_synthase"/>
    <property type="match status" value="1"/>
</dbReference>
<keyword evidence="2 6" id="KW-0436">Ligase</keyword>
<evidence type="ECO:0000313" key="10">
    <source>
        <dbReference type="Proteomes" id="UP000230078"/>
    </source>
</evidence>
<dbReference type="GO" id="GO:0005524">
    <property type="term" value="F:ATP binding"/>
    <property type="evidence" value="ECO:0007669"/>
    <property type="project" value="UniProtKB-KW"/>
</dbReference>
<dbReference type="AlphaFoldDB" id="A0A2M7V229"/>
<dbReference type="InterPro" id="IPR014729">
    <property type="entry name" value="Rossmann-like_a/b/a_fold"/>
</dbReference>
<dbReference type="InterPro" id="IPR022310">
    <property type="entry name" value="NAD/GMP_synthase"/>
</dbReference>
<proteinExistence type="inferred from homology"/>
<dbReference type="GO" id="GO:0005737">
    <property type="term" value="C:cytoplasm"/>
    <property type="evidence" value="ECO:0007669"/>
    <property type="project" value="InterPro"/>
</dbReference>
<protein>
    <recommendedName>
        <fullName evidence="7">NH(3)-dependent NAD(+) synthetase</fullName>
        <ecNumber evidence="7">6.3.1.5</ecNumber>
    </recommendedName>
</protein>
<reference evidence="10" key="1">
    <citation type="submission" date="2017-09" db="EMBL/GenBank/DDBJ databases">
        <title>Depth-based differentiation of microbial function through sediment-hosted aquifers and enrichment of novel symbionts in the deep terrestrial subsurface.</title>
        <authorList>
            <person name="Probst A.J."/>
            <person name="Ladd B."/>
            <person name="Jarett J.K."/>
            <person name="Geller-Mcgrath D.E."/>
            <person name="Sieber C.M.K."/>
            <person name="Emerson J.B."/>
            <person name="Anantharaman K."/>
            <person name="Thomas B.C."/>
            <person name="Malmstrom R."/>
            <person name="Stieglmeier M."/>
            <person name="Klingl A."/>
            <person name="Woyke T."/>
            <person name="Ryan C.M."/>
            <person name="Banfield J.F."/>
        </authorList>
    </citation>
    <scope>NUCLEOTIDE SEQUENCE [LARGE SCALE GENOMIC DNA]</scope>
</reference>
<sequence length="361" mass="40318">MKEKIDLSKKAIEMWNTFDTDQKSFWSDYFELQTVSIEDINKFSSYSHEYLYSLNNEEITKVVFCIVVEILRYNDMHKMNRAFFGNSGGLDSATVCALLSKAKKMAKDLGNDFDIISLGLPIYSNPEHDMRAKQTAQKFEISHVLIENLDNVLKECKKSLSPLVEDFNFNEEEVRRGFGNVKARMRMIVNFFGTTQPGSYVVSTDNLSELYMAFWTLMGDVGAFGPIQNIFKGLELPSIAFALGVPEETLGAKPTDGLEIHASLDEREGGDVDAFKGVQYPHLDAIICYAVKNGLMLDKDTFVTVPAGNIDSDFATQEVVDGLVRQMSSPGSVWKRKSGSIGTAICREDLGLSPLENITLV</sequence>
<evidence type="ECO:0000256" key="5">
    <source>
        <dbReference type="ARBA" id="ARBA00023027"/>
    </source>
</evidence>
<dbReference type="GO" id="GO:0004359">
    <property type="term" value="F:glutaminase activity"/>
    <property type="evidence" value="ECO:0007669"/>
    <property type="project" value="InterPro"/>
</dbReference>
<dbReference type="UniPathway" id="UPA00253"/>
<feature type="domain" description="NAD/GMP synthase" evidence="8">
    <location>
        <begin position="78"/>
        <end position="292"/>
    </location>
</feature>
<dbReference type="Gene3D" id="3.40.50.620">
    <property type="entry name" value="HUPs"/>
    <property type="match status" value="1"/>
</dbReference>
<evidence type="ECO:0000256" key="2">
    <source>
        <dbReference type="ARBA" id="ARBA00022598"/>
    </source>
</evidence>
<dbReference type="CDD" id="cd00553">
    <property type="entry name" value="NAD_synthase"/>
    <property type="match status" value="1"/>
</dbReference>
<dbReference type="Proteomes" id="UP000230078">
    <property type="component" value="Unassembled WGS sequence"/>
</dbReference>
<evidence type="ECO:0000256" key="7">
    <source>
        <dbReference type="RuleBase" id="RU003812"/>
    </source>
</evidence>
<organism evidence="9 10">
    <name type="scientific">Candidatus Magasanikbacteria bacterium CG_4_10_14_0_2_um_filter_41_31</name>
    <dbReference type="NCBI Taxonomy" id="1974639"/>
    <lineage>
        <taxon>Bacteria</taxon>
        <taxon>Candidatus Magasanikiibacteriota</taxon>
    </lineage>
</organism>
<dbReference type="EC" id="6.3.1.5" evidence="7"/>